<dbReference type="InterPro" id="IPR050736">
    <property type="entry name" value="Sensor_HK_Regulatory"/>
</dbReference>
<dbReference type="AlphaFoldDB" id="A0A7X1E681"/>
<dbReference type="PANTHER" id="PTHR43711">
    <property type="entry name" value="TWO-COMPONENT HISTIDINE KINASE"/>
    <property type="match status" value="1"/>
</dbReference>
<evidence type="ECO:0000259" key="9">
    <source>
        <dbReference type="PROSITE" id="PS50109"/>
    </source>
</evidence>
<keyword evidence="3" id="KW-0597">Phosphoprotein</keyword>
<dbReference type="RefSeq" id="WP_185695025.1">
    <property type="nucleotide sequence ID" value="NZ_JACHVA010000143.1"/>
</dbReference>
<proteinExistence type="predicted"/>
<feature type="transmembrane region" description="Helical" evidence="7">
    <location>
        <begin position="291"/>
        <end position="311"/>
    </location>
</feature>
<dbReference type="Gene3D" id="2.60.40.2380">
    <property type="match status" value="1"/>
</dbReference>
<evidence type="ECO:0000256" key="6">
    <source>
        <dbReference type="ARBA" id="ARBA00023012"/>
    </source>
</evidence>
<feature type="transmembrane region" description="Helical" evidence="7">
    <location>
        <begin position="192"/>
        <end position="218"/>
    </location>
</feature>
<evidence type="ECO:0000256" key="1">
    <source>
        <dbReference type="ARBA" id="ARBA00000085"/>
    </source>
</evidence>
<dbReference type="InterPro" id="IPR003594">
    <property type="entry name" value="HATPase_dom"/>
</dbReference>
<feature type="signal peptide" evidence="8">
    <location>
        <begin position="1"/>
        <end position="30"/>
    </location>
</feature>
<feature type="transmembrane region" description="Helical" evidence="7">
    <location>
        <begin position="345"/>
        <end position="365"/>
    </location>
</feature>
<keyword evidence="8" id="KW-0732">Signal</keyword>
<keyword evidence="7" id="KW-0812">Transmembrane</keyword>
<keyword evidence="5 10" id="KW-0418">Kinase</keyword>
<name>A0A7X1E681_9BACT</name>
<keyword evidence="7" id="KW-1133">Transmembrane helix</keyword>
<dbReference type="PRINTS" id="PR00344">
    <property type="entry name" value="BCTRLSENSOR"/>
</dbReference>
<dbReference type="Gene3D" id="1.10.287.130">
    <property type="match status" value="1"/>
</dbReference>
<evidence type="ECO:0000313" key="11">
    <source>
        <dbReference type="Proteomes" id="UP000525652"/>
    </source>
</evidence>
<evidence type="ECO:0000256" key="3">
    <source>
        <dbReference type="ARBA" id="ARBA00022553"/>
    </source>
</evidence>
<evidence type="ECO:0000313" key="10">
    <source>
        <dbReference type="EMBL" id="MBC2604415.1"/>
    </source>
</evidence>
<dbReference type="Gene3D" id="3.30.565.10">
    <property type="entry name" value="Histidine kinase-like ATPase, C-terminal domain"/>
    <property type="match status" value="1"/>
</dbReference>
<comment type="caution">
    <text evidence="10">The sequence shown here is derived from an EMBL/GenBank/DDBJ whole genome shotgun (WGS) entry which is preliminary data.</text>
</comment>
<keyword evidence="11" id="KW-1185">Reference proteome</keyword>
<accession>A0A7X1E681</accession>
<dbReference type="PANTHER" id="PTHR43711:SF26">
    <property type="entry name" value="SENSOR HISTIDINE KINASE RCSC"/>
    <property type="match status" value="1"/>
</dbReference>
<dbReference type="CDD" id="cd00082">
    <property type="entry name" value="HisKA"/>
    <property type="match status" value="1"/>
</dbReference>
<dbReference type="SUPFAM" id="SSF55874">
    <property type="entry name" value="ATPase domain of HSP90 chaperone/DNA topoisomerase II/histidine kinase"/>
    <property type="match status" value="1"/>
</dbReference>
<reference evidence="10 11" key="1">
    <citation type="submission" date="2020-07" db="EMBL/GenBank/DDBJ databases">
        <authorList>
            <person name="Feng X."/>
        </authorList>
    </citation>
    <scope>NUCLEOTIDE SEQUENCE [LARGE SCALE GENOMIC DNA]</scope>
    <source>
        <strain evidence="10 11">JCM14086</strain>
    </source>
</reference>
<dbReference type="EC" id="2.7.13.3" evidence="2"/>
<dbReference type="Pfam" id="PF00512">
    <property type="entry name" value="HisKA"/>
    <property type="match status" value="1"/>
</dbReference>
<dbReference type="InterPro" id="IPR011623">
    <property type="entry name" value="7TMR_DISM_rcpt_extracell_dom1"/>
</dbReference>
<dbReference type="InterPro" id="IPR003661">
    <property type="entry name" value="HisK_dim/P_dom"/>
</dbReference>
<gene>
    <name evidence="10" type="ORF">H5P30_21755</name>
</gene>
<feature type="chain" id="PRO_5030979073" description="histidine kinase" evidence="8">
    <location>
        <begin position="31"/>
        <end position="673"/>
    </location>
</feature>
<dbReference type="SMART" id="SM00388">
    <property type="entry name" value="HisKA"/>
    <property type="match status" value="1"/>
</dbReference>
<dbReference type="InterPro" id="IPR011622">
    <property type="entry name" value="7TMR_DISM_rcpt_extracell_dom2"/>
</dbReference>
<keyword evidence="6" id="KW-0902">Two-component regulatory system</keyword>
<feature type="transmembrane region" description="Helical" evidence="7">
    <location>
        <begin position="377"/>
        <end position="395"/>
    </location>
</feature>
<dbReference type="Pfam" id="PF02518">
    <property type="entry name" value="HATPase_c"/>
    <property type="match status" value="1"/>
</dbReference>
<evidence type="ECO:0000256" key="2">
    <source>
        <dbReference type="ARBA" id="ARBA00012438"/>
    </source>
</evidence>
<organism evidence="10 11">
    <name type="scientific">Puniceicoccus vermicola</name>
    <dbReference type="NCBI Taxonomy" id="388746"/>
    <lineage>
        <taxon>Bacteria</taxon>
        <taxon>Pseudomonadati</taxon>
        <taxon>Verrucomicrobiota</taxon>
        <taxon>Opitutia</taxon>
        <taxon>Puniceicoccales</taxon>
        <taxon>Puniceicoccaceae</taxon>
        <taxon>Puniceicoccus</taxon>
    </lineage>
</organism>
<feature type="domain" description="Histidine kinase" evidence="9">
    <location>
        <begin position="453"/>
        <end position="671"/>
    </location>
</feature>
<evidence type="ECO:0000256" key="4">
    <source>
        <dbReference type="ARBA" id="ARBA00022679"/>
    </source>
</evidence>
<keyword evidence="4" id="KW-0808">Transferase</keyword>
<dbReference type="InterPro" id="IPR036890">
    <property type="entry name" value="HATPase_C_sf"/>
</dbReference>
<evidence type="ECO:0000256" key="7">
    <source>
        <dbReference type="SAM" id="Phobius"/>
    </source>
</evidence>
<dbReference type="GO" id="GO:0000155">
    <property type="term" value="F:phosphorelay sensor kinase activity"/>
    <property type="evidence" value="ECO:0007669"/>
    <property type="project" value="InterPro"/>
</dbReference>
<dbReference type="Proteomes" id="UP000525652">
    <property type="component" value="Unassembled WGS sequence"/>
</dbReference>
<dbReference type="Pfam" id="PF07695">
    <property type="entry name" value="7TMR-DISM_7TM"/>
    <property type="match status" value="1"/>
</dbReference>
<dbReference type="PROSITE" id="PS50109">
    <property type="entry name" value="HIS_KIN"/>
    <property type="match status" value="1"/>
</dbReference>
<evidence type="ECO:0000256" key="5">
    <source>
        <dbReference type="ARBA" id="ARBA00022777"/>
    </source>
</evidence>
<protein>
    <recommendedName>
        <fullName evidence="2">histidine kinase</fullName>
        <ecNumber evidence="2">2.7.13.3</ecNumber>
    </recommendedName>
</protein>
<evidence type="ECO:0000256" key="8">
    <source>
        <dbReference type="SAM" id="SignalP"/>
    </source>
</evidence>
<dbReference type="SUPFAM" id="SSF47384">
    <property type="entry name" value="Homodimeric domain of signal transducing histidine kinase"/>
    <property type="match status" value="1"/>
</dbReference>
<feature type="transmembrane region" description="Helical" evidence="7">
    <location>
        <begin position="225"/>
        <end position="247"/>
    </location>
</feature>
<feature type="transmembrane region" description="Helical" evidence="7">
    <location>
        <begin position="317"/>
        <end position="336"/>
    </location>
</feature>
<dbReference type="SMART" id="SM00387">
    <property type="entry name" value="HATPase_c"/>
    <property type="match status" value="1"/>
</dbReference>
<sequence length="673" mass="75708">MILSLFTLIRMRWALCVCLGFCTISSSVWSADFHLGEEMPMEQIRGYGLLQDKEGSLDPNAVVSGNLDDKFVSSDRRLTSLGITDDGWWIRFAVENAEPEELPFVVHYPFPMVDLVDFYLVDDGKVVDVVKQGEKRPRSEEAIGIEGYGVEFMVPGDSQRVVYMRIQNPLSDVLDSYFEVGSPEAFEQEKHWISIFLGFILGGGIIILIYNAVIWAVVREQIYGWYVAYLALALLTFSVVSGFWHHFIWVHQGFLSEALPPLLSSLTFVFLIQFSRHFLLTHQLLPRIDRIMKWGMFSLLLPPILFFSGYSGAAARTAMIFVLVLNILPVLGIYLWRKGNQVAKIYAVSWAIWVAAICGLSGRALGWFPTNDFTLRLGWLGIWGEAVLFALALVARIRILQQEKLAAEARAKSFLEQSKTELEQLVTERTRDLENKRYELEVLNGEKDKFFSIIAHDLRNPFRGIFSLSEILAEDWRNLPPEELQSSLDELHDGAERLNRLLENLLSWAQLQKGSLQIKPQEFPLEPSLRSCVELFRGMADQKQIQLNLFVEPGLVVLADEPALETVIRNLLNNALKYSEAEGKVEVSAERRGASVVIEVKDSGVGMEESKVKTLLTLGEQESTPGTSGEQGSGLGLLLCKELVTLQSGRLAVKSEIGRGTRFTVELPAPGKE</sequence>
<comment type="catalytic activity">
    <reaction evidence="1">
        <text>ATP + protein L-histidine = ADP + protein N-phospho-L-histidine.</text>
        <dbReference type="EC" id="2.7.13.3"/>
    </reaction>
</comment>
<dbReference type="Pfam" id="PF07696">
    <property type="entry name" value="7TMR-DISMED2"/>
    <property type="match status" value="1"/>
</dbReference>
<dbReference type="InterPro" id="IPR004358">
    <property type="entry name" value="Sig_transdc_His_kin-like_C"/>
</dbReference>
<dbReference type="InterPro" id="IPR036097">
    <property type="entry name" value="HisK_dim/P_sf"/>
</dbReference>
<dbReference type="EMBL" id="JACHVA010000143">
    <property type="protein sequence ID" value="MBC2604415.1"/>
    <property type="molecule type" value="Genomic_DNA"/>
</dbReference>
<dbReference type="InterPro" id="IPR005467">
    <property type="entry name" value="His_kinase_dom"/>
</dbReference>
<keyword evidence="7" id="KW-0472">Membrane</keyword>
<feature type="transmembrane region" description="Helical" evidence="7">
    <location>
        <begin position="259"/>
        <end position="279"/>
    </location>
</feature>